<feature type="transmembrane region" description="Helical" evidence="12">
    <location>
        <begin position="12"/>
        <end position="36"/>
    </location>
</feature>
<dbReference type="SMART" id="SM00387">
    <property type="entry name" value="HATPase_c"/>
    <property type="match status" value="1"/>
</dbReference>
<keyword evidence="7 15" id="KW-0418">Kinase</keyword>
<evidence type="ECO:0000256" key="10">
    <source>
        <dbReference type="ARBA" id="ARBA00023136"/>
    </source>
</evidence>
<dbReference type="SUPFAM" id="SSF47384">
    <property type="entry name" value="Homodimeric domain of signal transducing histidine kinase"/>
    <property type="match status" value="1"/>
</dbReference>
<dbReference type="SMART" id="SM00388">
    <property type="entry name" value="HisKA"/>
    <property type="match status" value="1"/>
</dbReference>
<dbReference type="EC" id="2.7.13.3" evidence="3"/>
<comment type="catalytic activity">
    <reaction evidence="1">
        <text>ATP + protein L-histidine = ADP + protein N-phospho-L-histidine.</text>
        <dbReference type="EC" id="2.7.13.3"/>
    </reaction>
</comment>
<dbReference type="RefSeq" id="WP_189163071.1">
    <property type="nucleotide sequence ID" value="NZ_BMNT01000011.1"/>
</dbReference>
<accession>A0A917R059</accession>
<dbReference type="SUPFAM" id="SSF158472">
    <property type="entry name" value="HAMP domain-like"/>
    <property type="match status" value="1"/>
</dbReference>
<keyword evidence="16" id="KW-1185">Reference proteome</keyword>
<dbReference type="GO" id="GO:0005886">
    <property type="term" value="C:plasma membrane"/>
    <property type="evidence" value="ECO:0007669"/>
    <property type="project" value="UniProtKB-SubCell"/>
</dbReference>
<keyword evidence="10 12" id="KW-0472">Membrane</keyword>
<evidence type="ECO:0000256" key="8">
    <source>
        <dbReference type="ARBA" id="ARBA00022989"/>
    </source>
</evidence>
<dbReference type="SUPFAM" id="SSF55874">
    <property type="entry name" value="ATPase domain of HSP90 chaperone/DNA topoisomerase II/histidine kinase"/>
    <property type="match status" value="1"/>
</dbReference>
<keyword evidence="9" id="KW-0902">Two-component regulatory system</keyword>
<comment type="caution">
    <text evidence="15">The sequence shown here is derived from an EMBL/GenBank/DDBJ whole genome shotgun (WGS) entry which is preliminary data.</text>
</comment>
<feature type="domain" description="Histidine kinase" evidence="13">
    <location>
        <begin position="243"/>
        <end position="448"/>
    </location>
</feature>
<evidence type="ECO:0000256" key="3">
    <source>
        <dbReference type="ARBA" id="ARBA00012438"/>
    </source>
</evidence>
<dbReference type="GO" id="GO:0000155">
    <property type="term" value="F:phosphorelay sensor kinase activity"/>
    <property type="evidence" value="ECO:0007669"/>
    <property type="project" value="InterPro"/>
</dbReference>
<dbReference type="InterPro" id="IPR004358">
    <property type="entry name" value="Sig_transdc_His_kin-like_C"/>
</dbReference>
<feature type="domain" description="HAMP" evidence="14">
    <location>
        <begin position="182"/>
        <end position="235"/>
    </location>
</feature>
<reference evidence="15" key="2">
    <citation type="submission" date="2020-09" db="EMBL/GenBank/DDBJ databases">
        <authorList>
            <person name="Sun Q."/>
            <person name="Ohkuma M."/>
        </authorList>
    </citation>
    <scope>NUCLEOTIDE SEQUENCE</scope>
    <source>
        <strain evidence="15">JCM 13064</strain>
    </source>
</reference>
<dbReference type="PROSITE" id="PS50109">
    <property type="entry name" value="HIS_KIN"/>
    <property type="match status" value="1"/>
</dbReference>
<keyword evidence="8 12" id="KW-1133">Transmembrane helix</keyword>
<dbReference type="Proteomes" id="UP000645217">
    <property type="component" value="Unassembled WGS sequence"/>
</dbReference>
<dbReference type="InterPro" id="IPR036097">
    <property type="entry name" value="HisK_dim/P_sf"/>
</dbReference>
<dbReference type="SMART" id="SM00304">
    <property type="entry name" value="HAMP"/>
    <property type="match status" value="1"/>
</dbReference>
<name>A0A917R059_9ACTN</name>
<dbReference type="Gene3D" id="3.30.565.10">
    <property type="entry name" value="Histidine kinase-like ATPase, C-terminal domain"/>
    <property type="match status" value="1"/>
</dbReference>
<evidence type="ECO:0000256" key="9">
    <source>
        <dbReference type="ARBA" id="ARBA00023012"/>
    </source>
</evidence>
<evidence type="ECO:0000256" key="12">
    <source>
        <dbReference type="SAM" id="Phobius"/>
    </source>
</evidence>
<dbReference type="InterPro" id="IPR036890">
    <property type="entry name" value="HATPase_C_sf"/>
</dbReference>
<protein>
    <recommendedName>
        <fullName evidence="3">histidine kinase</fullName>
        <ecNumber evidence="3">2.7.13.3</ecNumber>
    </recommendedName>
</protein>
<dbReference type="InterPro" id="IPR003594">
    <property type="entry name" value="HATPase_dom"/>
</dbReference>
<feature type="transmembrane region" description="Helical" evidence="12">
    <location>
        <begin position="157"/>
        <end position="181"/>
    </location>
</feature>
<dbReference type="EMBL" id="BMNT01000011">
    <property type="protein sequence ID" value="GGK80756.1"/>
    <property type="molecule type" value="Genomic_DNA"/>
</dbReference>
<dbReference type="PROSITE" id="PS50885">
    <property type="entry name" value="HAMP"/>
    <property type="match status" value="1"/>
</dbReference>
<dbReference type="InterPro" id="IPR050428">
    <property type="entry name" value="TCS_sensor_his_kinase"/>
</dbReference>
<evidence type="ECO:0000256" key="4">
    <source>
        <dbReference type="ARBA" id="ARBA00022553"/>
    </source>
</evidence>
<dbReference type="CDD" id="cd06225">
    <property type="entry name" value="HAMP"/>
    <property type="match status" value="1"/>
</dbReference>
<evidence type="ECO:0000256" key="1">
    <source>
        <dbReference type="ARBA" id="ARBA00000085"/>
    </source>
</evidence>
<evidence type="ECO:0000256" key="2">
    <source>
        <dbReference type="ARBA" id="ARBA00004236"/>
    </source>
</evidence>
<evidence type="ECO:0000256" key="7">
    <source>
        <dbReference type="ARBA" id="ARBA00022777"/>
    </source>
</evidence>
<dbReference type="InterPro" id="IPR003661">
    <property type="entry name" value="HisK_dim/P_dom"/>
</dbReference>
<dbReference type="CDD" id="cd00082">
    <property type="entry name" value="HisKA"/>
    <property type="match status" value="1"/>
</dbReference>
<dbReference type="PANTHER" id="PTHR45436">
    <property type="entry name" value="SENSOR HISTIDINE KINASE YKOH"/>
    <property type="match status" value="1"/>
</dbReference>
<dbReference type="InterPro" id="IPR003660">
    <property type="entry name" value="HAMP_dom"/>
</dbReference>
<dbReference type="InterPro" id="IPR005467">
    <property type="entry name" value="His_kinase_dom"/>
</dbReference>
<organism evidence="15 16">
    <name type="scientific">Sphaerisporangium melleum</name>
    <dbReference type="NCBI Taxonomy" id="321316"/>
    <lineage>
        <taxon>Bacteria</taxon>
        <taxon>Bacillati</taxon>
        <taxon>Actinomycetota</taxon>
        <taxon>Actinomycetes</taxon>
        <taxon>Streptosporangiales</taxon>
        <taxon>Streptosporangiaceae</taxon>
        <taxon>Sphaerisporangium</taxon>
    </lineage>
</organism>
<evidence type="ECO:0000313" key="15">
    <source>
        <dbReference type="EMBL" id="GGK80756.1"/>
    </source>
</evidence>
<gene>
    <name evidence="15" type="ORF">GCM10007964_24250</name>
</gene>
<keyword evidence="5" id="KW-0808">Transferase</keyword>
<dbReference type="Pfam" id="PF00672">
    <property type="entry name" value="HAMP"/>
    <property type="match status" value="1"/>
</dbReference>
<dbReference type="Pfam" id="PF00512">
    <property type="entry name" value="HisKA"/>
    <property type="match status" value="1"/>
</dbReference>
<evidence type="ECO:0000313" key="16">
    <source>
        <dbReference type="Proteomes" id="UP000645217"/>
    </source>
</evidence>
<reference evidence="15" key="1">
    <citation type="journal article" date="2014" name="Int. J. Syst. Evol. Microbiol.">
        <title>Complete genome sequence of Corynebacterium casei LMG S-19264T (=DSM 44701T), isolated from a smear-ripened cheese.</title>
        <authorList>
            <consortium name="US DOE Joint Genome Institute (JGI-PGF)"/>
            <person name="Walter F."/>
            <person name="Albersmeier A."/>
            <person name="Kalinowski J."/>
            <person name="Ruckert C."/>
        </authorList>
    </citation>
    <scope>NUCLEOTIDE SEQUENCE</scope>
    <source>
        <strain evidence="15">JCM 13064</strain>
    </source>
</reference>
<sequence>MRLIRGRSIRARYTLTVAVASLILFTALGIVLHTLVETKIRDIVFQETERAATSWIGSMRPDRTPPVIPATSVDFLQLVDSAGRVVAANALAGTVPLTRIQPTEEDRILRLDVHSHAGCLLITAVRVSPHEARLLWDGAPHVVYAGMKPPPMLATHWLEVFTVMAVCGATVLTTWMTWIVVGRTLRPVQAIQARMAEISSTDLRLRLPEPAGDDEIGRLARTANRTLSHLEEAVERQRRFASVVSHELKTPVAALRVQMEEFLRYPDEVDPGESIKAGLCAAERLCSMIDDLMVLTRVCAASTPPEPLDLCALLGEELVRNTWRVPVRTHFTGTIEVLGRAPQLTAVLNNLVANAQRHARTGVDVTVRRVGDEAVVTVTDDGDGVRPEDRERVFQPFVRLGDGCRRDPKGSGLGLAIARAVANDHHGSLVMEDSPCGARFVLRLPLAPSGGEPPSAKPSSMDEDDRAGATRPGHR</sequence>
<dbReference type="Pfam" id="PF02518">
    <property type="entry name" value="HATPase_c"/>
    <property type="match status" value="1"/>
</dbReference>
<keyword evidence="6 12" id="KW-0812">Transmembrane</keyword>
<dbReference type="PANTHER" id="PTHR45436:SF5">
    <property type="entry name" value="SENSOR HISTIDINE KINASE TRCS"/>
    <property type="match status" value="1"/>
</dbReference>
<keyword evidence="4" id="KW-0597">Phosphoprotein</keyword>
<dbReference type="PRINTS" id="PR00344">
    <property type="entry name" value="BCTRLSENSOR"/>
</dbReference>
<feature type="region of interest" description="Disordered" evidence="11">
    <location>
        <begin position="444"/>
        <end position="475"/>
    </location>
</feature>
<dbReference type="AlphaFoldDB" id="A0A917R059"/>
<evidence type="ECO:0000256" key="5">
    <source>
        <dbReference type="ARBA" id="ARBA00022679"/>
    </source>
</evidence>
<evidence type="ECO:0000256" key="6">
    <source>
        <dbReference type="ARBA" id="ARBA00022692"/>
    </source>
</evidence>
<dbReference type="Gene3D" id="1.10.287.130">
    <property type="match status" value="1"/>
</dbReference>
<comment type="subcellular location">
    <subcellularLocation>
        <location evidence="2">Cell membrane</location>
    </subcellularLocation>
</comment>
<proteinExistence type="predicted"/>
<evidence type="ECO:0000256" key="11">
    <source>
        <dbReference type="SAM" id="MobiDB-lite"/>
    </source>
</evidence>
<evidence type="ECO:0000259" key="14">
    <source>
        <dbReference type="PROSITE" id="PS50885"/>
    </source>
</evidence>
<evidence type="ECO:0000259" key="13">
    <source>
        <dbReference type="PROSITE" id="PS50109"/>
    </source>
</evidence>